<feature type="transmembrane region" description="Helical" evidence="6">
    <location>
        <begin position="75"/>
        <end position="103"/>
    </location>
</feature>
<dbReference type="Proteomes" id="UP000308671">
    <property type="component" value="Unassembled WGS sequence"/>
</dbReference>
<keyword evidence="8" id="KW-1185">Reference proteome</keyword>
<dbReference type="GO" id="GO:0022857">
    <property type="term" value="F:transmembrane transporter activity"/>
    <property type="evidence" value="ECO:0007669"/>
    <property type="project" value="TreeGrafter"/>
</dbReference>
<dbReference type="PANTHER" id="PTHR23501:SF177">
    <property type="entry name" value="MAJOR FACILITATOR SUPERFAMILY (MFS) PROFILE DOMAIN-CONTAINING PROTEIN-RELATED"/>
    <property type="match status" value="1"/>
</dbReference>
<dbReference type="SUPFAM" id="SSF103473">
    <property type="entry name" value="MFS general substrate transporter"/>
    <property type="match status" value="1"/>
</dbReference>
<dbReference type="OrthoDB" id="5243606at2759"/>
<dbReference type="Gene3D" id="1.20.1250.20">
    <property type="entry name" value="MFS general substrate transporter like domains"/>
    <property type="match status" value="1"/>
</dbReference>
<dbReference type="GO" id="GO:0005886">
    <property type="term" value="C:plasma membrane"/>
    <property type="evidence" value="ECO:0007669"/>
    <property type="project" value="TreeGrafter"/>
</dbReference>
<evidence type="ECO:0000313" key="7">
    <source>
        <dbReference type="EMBL" id="THV45128.1"/>
    </source>
</evidence>
<evidence type="ECO:0008006" key="9">
    <source>
        <dbReference type="Google" id="ProtNLM"/>
    </source>
</evidence>
<dbReference type="PANTHER" id="PTHR23501">
    <property type="entry name" value="MAJOR FACILITATOR SUPERFAMILY"/>
    <property type="match status" value="1"/>
</dbReference>
<feature type="transmembrane region" description="Helical" evidence="6">
    <location>
        <begin position="51"/>
        <end position="68"/>
    </location>
</feature>
<evidence type="ECO:0000256" key="5">
    <source>
        <dbReference type="ARBA" id="ARBA00023136"/>
    </source>
</evidence>
<feature type="transmembrane region" description="Helical" evidence="6">
    <location>
        <begin position="21"/>
        <end position="39"/>
    </location>
</feature>
<accession>A0A4S8QKA7</accession>
<dbReference type="EMBL" id="PQXL01000526">
    <property type="protein sequence ID" value="THV45128.1"/>
    <property type="molecule type" value="Genomic_DNA"/>
</dbReference>
<proteinExistence type="predicted"/>
<evidence type="ECO:0000256" key="4">
    <source>
        <dbReference type="ARBA" id="ARBA00022989"/>
    </source>
</evidence>
<keyword evidence="5 6" id="KW-0472">Membrane</keyword>
<keyword evidence="4 6" id="KW-1133">Transmembrane helix</keyword>
<evidence type="ECO:0000256" key="1">
    <source>
        <dbReference type="ARBA" id="ARBA00004141"/>
    </source>
</evidence>
<dbReference type="InterPro" id="IPR036259">
    <property type="entry name" value="MFS_trans_sf"/>
</dbReference>
<keyword evidence="2" id="KW-0813">Transport</keyword>
<gene>
    <name evidence="7" type="ORF">BGAL_0527g00050</name>
</gene>
<evidence type="ECO:0000256" key="6">
    <source>
        <dbReference type="SAM" id="Phobius"/>
    </source>
</evidence>
<reference evidence="7 8" key="1">
    <citation type="submission" date="2017-12" db="EMBL/GenBank/DDBJ databases">
        <title>Comparative genomics of Botrytis spp.</title>
        <authorList>
            <person name="Valero-Jimenez C.A."/>
            <person name="Tapia P."/>
            <person name="Veloso J."/>
            <person name="Silva-Moreno E."/>
            <person name="Staats M."/>
            <person name="Valdes J.H."/>
            <person name="Van Kan J.A.L."/>
        </authorList>
    </citation>
    <scope>NUCLEOTIDE SEQUENCE [LARGE SCALE GENOMIC DNA]</scope>
    <source>
        <strain evidence="7 8">MUCL435</strain>
    </source>
</reference>
<evidence type="ECO:0000313" key="8">
    <source>
        <dbReference type="Proteomes" id="UP000308671"/>
    </source>
</evidence>
<name>A0A4S8QKA7_9HELO</name>
<evidence type="ECO:0000256" key="2">
    <source>
        <dbReference type="ARBA" id="ARBA00022448"/>
    </source>
</evidence>
<protein>
    <recommendedName>
        <fullName evidence="9">Major facilitator superfamily (MFS) profile domain-containing protein</fullName>
    </recommendedName>
</protein>
<sequence>MAPKLQIVTVLMQAHLDIIEVVGWYGSVFLFVSSSFQSVWGEAYKSLPLRWALIASIVVWEIGILICGDARGDTTFIVGCALVNLAGSGIHSGSFTVIASIAVLDKRDAYTGLADVVWGSASMTGLWVAG</sequence>
<comment type="subcellular location">
    <subcellularLocation>
        <location evidence="1">Membrane</location>
        <topology evidence="1">Multi-pass membrane protein</topology>
    </subcellularLocation>
</comment>
<dbReference type="AlphaFoldDB" id="A0A4S8QKA7"/>
<organism evidence="7 8">
    <name type="scientific">Botrytis galanthina</name>
    <dbReference type="NCBI Taxonomy" id="278940"/>
    <lineage>
        <taxon>Eukaryota</taxon>
        <taxon>Fungi</taxon>
        <taxon>Dikarya</taxon>
        <taxon>Ascomycota</taxon>
        <taxon>Pezizomycotina</taxon>
        <taxon>Leotiomycetes</taxon>
        <taxon>Helotiales</taxon>
        <taxon>Sclerotiniaceae</taxon>
        <taxon>Botrytis</taxon>
    </lineage>
</organism>
<evidence type="ECO:0000256" key="3">
    <source>
        <dbReference type="ARBA" id="ARBA00022692"/>
    </source>
</evidence>
<keyword evidence="3 6" id="KW-0812">Transmembrane</keyword>
<comment type="caution">
    <text evidence="7">The sequence shown here is derived from an EMBL/GenBank/DDBJ whole genome shotgun (WGS) entry which is preliminary data.</text>
</comment>